<proteinExistence type="predicted"/>
<dbReference type="InterPro" id="IPR032710">
    <property type="entry name" value="NTF2-like_dom_sf"/>
</dbReference>
<dbReference type="PROSITE" id="PS50177">
    <property type="entry name" value="NTF2_DOMAIN"/>
    <property type="match status" value="1"/>
</dbReference>
<dbReference type="Ensembl" id="ENSSORT00005024847.1">
    <property type="protein sequence ID" value="ENSSORP00005024136.1"/>
    <property type="gene ID" value="ENSSORG00005011636.1"/>
</dbReference>
<accession>A0A673A4B4</accession>
<dbReference type="Proteomes" id="UP000472271">
    <property type="component" value="Chromosome 6"/>
</dbReference>
<feature type="transmembrane region" description="Helical" evidence="1">
    <location>
        <begin position="27"/>
        <end position="48"/>
    </location>
</feature>
<evidence type="ECO:0000313" key="3">
    <source>
        <dbReference type="Ensembl" id="ENSSORP00005024136.1"/>
    </source>
</evidence>
<dbReference type="InterPro" id="IPR018222">
    <property type="entry name" value="Nuclear_transport_factor_2_euk"/>
</dbReference>
<keyword evidence="1" id="KW-0472">Membrane</keyword>
<dbReference type="InterPro" id="IPR002075">
    <property type="entry name" value="NTF2_dom"/>
</dbReference>
<reference evidence="3" key="3">
    <citation type="submission" date="2025-09" db="UniProtKB">
        <authorList>
            <consortium name="Ensembl"/>
        </authorList>
    </citation>
    <scope>IDENTIFICATION</scope>
</reference>
<organism evidence="3 4">
    <name type="scientific">Sphaeramia orbicularis</name>
    <name type="common">orbiculate cardinalfish</name>
    <dbReference type="NCBI Taxonomy" id="375764"/>
    <lineage>
        <taxon>Eukaryota</taxon>
        <taxon>Metazoa</taxon>
        <taxon>Chordata</taxon>
        <taxon>Craniata</taxon>
        <taxon>Vertebrata</taxon>
        <taxon>Euteleostomi</taxon>
        <taxon>Actinopterygii</taxon>
        <taxon>Neopterygii</taxon>
        <taxon>Teleostei</taxon>
        <taxon>Neoteleostei</taxon>
        <taxon>Acanthomorphata</taxon>
        <taxon>Gobiaria</taxon>
        <taxon>Kurtiformes</taxon>
        <taxon>Apogonoidei</taxon>
        <taxon>Apogonidae</taxon>
        <taxon>Apogoninae</taxon>
        <taxon>Sphaeramia</taxon>
    </lineage>
</organism>
<reference evidence="3" key="1">
    <citation type="submission" date="2019-06" db="EMBL/GenBank/DDBJ databases">
        <authorList>
            <consortium name="Wellcome Sanger Institute Data Sharing"/>
        </authorList>
    </citation>
    <scope>NUCLEOTIDE SEQUENCE [LARGE SCALE GENOMIC DNA]</scope>
</reference>
<dbReference type="Pfam" id="PF02136">
    <property type="entry name" value="NTF2"/>
    <property type="match status" value="1"/>
</dbReference>
<feature type="domain" description="NTF2" evidence="2">
    <location>
        <begin position="72"/>
        <end position="112"/>
    </location>
</feature>
<dbReference type="Gene3D" id="3.10.450.50">
    <property type="match status" value="1"/>
</dbReference>
<keyword evidence="1" id="KW-0812">Transmembrane</keyword>
<evidence type="ECO:0000313" key="4">
    <source>
        <dbReference type="Proteomes" id="UP000472271"/>
    </source>
</evidence>
<dbReference type="SUPFAM" id="SSF54427">
    <property type="entry name" value="NTF2-like"/>
    <property type="match status" value="1"/>
</dbReference>
<reference evidence="3" key="2">
    <citation type="submission" date="2025-08" db="UniProtKB">
        <authorList>
            <consortium name="Ensembl"/>
        </authorList>
    </citation>
    <scope>IDENTIFICATION</scope>
</reference>
<evidence type="ECO:0000256" key="1">
    <source>
        <dbReference type="SAM" id="Phobius"/>
    </source>
</evidence>
<dbReference type="InParanoid" id="A0A673A4B4"/>
<name>A0A673A4B4_9TELE</name>
<dbReference type="AlphaFoldDB" id="A0A673A4B4"/>
<protein>
    <recommendedName>
        <fullName evidence="2">NTF2 domain-containing protein</fullName>
    </recommendedName>
</protein>
<evidence type="ECO:0000259" key="2">
    <source>
        <dbReference type="PROSITE" id="PS50177"/>
    </source>
</evidence>
<sequence length="118" mass="13381">MGCFISCLCFVSCLCLCFISCLCLMSFFVFHFLFVSFSCLCFISCLCLSLPLTQIQHVVTAQDHHLLPDYIIMSSIIGQLKADNDPVIGFHQTFILRNINDGWVCINDNFRLAVHNFA</sequence>
<keyword evidence="1" id="KW-1133">Transmembrane helix</keyword>
<keyword evidence="4" id="KW-1185">Reference proteome</keyword>